<proteinExistence type="predicted"/>
<accession>A0A0D5Y3T2</accession>
<dbReference type="Proteomes" id="UP000032748">
    <property type="component" value="Chromosome"/>
</dbReference>
<name>A0A0D5Y3T2_9PSED</name>
<evidence type="ECO:0000313" key="1">
    <source>
        <dbReference type="EMBL" id="AKA26023.1"/>
    </source>
</evidence>
<protein>
    <submittedName>
        <fullName evidence="1">Uncharacterized protein</fullName>
    </submittedName>
</protein>
<sequence>MLRSCEDFVLDRSLAQARQRLQEHQAGRTSQAANWICKKSLLY</sequence>
<dbReference type="AlphaFoldDB" id="A0A0D5Y3T2"/>
<reference evidence="1 2" key="1">
    <citation type="journal article" date="2015" name="Mol. Plant Microbe Interact.">
        <title>Comparative Genomic Analysis of Pseudomonas chlororaphis PCL1606 Reveals New Insight into Antifungal Compounds Involved in Biocontrol.</title>
        <authorList>
            <person name="Calderon C.E."/>
            <person name="Ramos C."/>
            <person name="de Vicente A."/>
            <person name="Cazorla F.M."/>
        </authorList>
    </citation>
    <scope>NUCLEOTIDE SEQUENCE [LARGE SCALE GENOMIC DNA]</scope>
    <source>
        <strain evidence="1 2">PCL1606</strain>
    </source>
</reference>
<dbReference type="PATRIC" id="fig|587753.10.peg.4576"/>
<dbReference type="KEGG" id="pcz:PCL1606_45760"/>
<dbReference type="EMBL" id="CP011110">
    <property type="protein sequence ID" value="AKA26023.1"/>
    <property type="molecule type" value="Genomic_DNA"/>
</dbReference>
<evidence type="ECO:0000313" key="2">
    <source>
        <dbReference type="Proteomes" id="UP000032748"/>
    </source>
</evidence>
<gene>
    <name evidence="1" type="ORF">PCL1606_45760</name>
</gene>
<organism evidence="1 2">
    <name type="scientific">Pseudomonas chlororaphis</name>
    <dbReference type="NCBI Taxonomy" id="587753"/>
    <lineage>
        <taxon>Bacteria</taxon>
        <taxon>Pseudomonadati</taxon>
        <taxon>Pseudomonadota</taxon>
        <taxon>Gammaproteobacteria</taxon>
        <taxon>Pseudomonadales</taxon>
        <taxon>Pseudomonadaceae</taxon>
        <taxon>Pseudomonas</taxon>
    </lineage>
</organism>